<evidence type="ECO:0000313" key="4">
    <source>
        <dbReference type="Proteomes" id="UP000254476"/>
    </source>
</evidence>
<name>A0A378JEW7_9GAMM</name>
<dbReference type="Proteomes" id="UP000254476">
    <property type="component" value="Unassembled WGS sequence"/>
</dbReference>
<evidence type="ECO:0000313" key="1">
    <source>
        <dbReference type="EMBL" id="KTD13720.1"/>
    </source>
</evidence>
<dbReference type="EMBL" id="LNYE01000009">
    <property type="protein sequence ID" value="KTD13720.1"/>
    <property type="molecule type" value="Genomic_DNA"/>
</dbReference>
<reference evidence="1 3" key="1">
    <citation type="submission" date="2015-11" db="EMBL/GenBank/DDBJ databases">
        <title>Genomic analysis of 38 Legionella species identifies large and diverse effector repertoires.</title>
        <authorList>
            <person name="Burstein D."/>
            <person name="Amaro F."/>
            <person name="Zusman T."/>
            <person name="Lifshitz Z."/>
            <person name="Cohen O."/>
            <person name="Gilbert J.A."/>
            <person name="Pupko T."/>
            <person name="Shuman H.A."/>
            <person name="Segal G."/>
        </authorList>
    </citation>
    <scope>NUCLEOTIDE SEQUENCE [LARGE SCALE GENOMIC DNA]</scope>
    <source>
        <strain evidence="1 3">Lyon 8420412</strain>
    </source>
</reference>
<evidence type="ECO:0000313" key="3">
    <source>
        <dbReference type="Proteomes" id="UP000054691"/>
    </source>
</evidence>
<dbReference type="RefSeq" id="WP_058498048.1">
    <property type="nucleotide sequence ID" value="NZ_CAAAHW010000012.1"/>
</dbReference>
<proteinExistence type="predicted"/>
<dbReference type="Proteomes" id="UP000054691">
    <property type="component" value="Unassembled WGS sequence"/>
</dbReference>
<organism evidence="2 4">
    <name type="scientific">Legionella gratiana</name>
    <dbReference type="NCBI Taxonomy" id="45066"/>
    <lineage>
        <taxon>Bacteria</taxon>
        <taxon>Pseudomonadati</taxon>
        <taxon>Pseudomonadota</taxon>
        <taxon>Gammaproteobacteria</taxon>
        <taxon>Legionellales</taxon>
        <taxon>Legionellaceae</taxon>
        <taxon>Legionella</taxon>
    </lineage>
</organism>
<sequence length="448" mass="51552">MSSQLQLFSNLEPMLLQYKNTNAQTRKTLLLDVITTVQKLSGEITSTNEAKEHYKVLSYAATLINYADALNRMEHQQFFDILIDFYKMDLDDELQDWFEFGSPGQMRLKKPISAYTPEIWKKFRTAQKAHLKKINKEDDFDLDQLDINHPPVNQLYPIQIQMLGKLFNESVDRISINAKGQIRFAKRFGFYLLPGGGMVEMSHSTKANNLEHKMLEEHLEEEHANLYIKAAPLYNELDKAVFDKRLLETLDSKQAQSLPNEFRINLKEIAGDEDTNAARLHHLVDAIDAQKEKEQNDSVKKSLVELRALIQVQTFELTPLFTEAFEYIKTNAKRVDIQQYLDTRAAGGFQMSHTFIITQPLEKWFKEKFKGVDGEFGDDISGSETEKLTLLECIAKFRTIKFSHLLIGLAAYNEFLDNNSLQIDSVWDNGQFDAARKAIVSEAAKLLH</sequence>
<evidence type="ECO:0000313" key="2">
    <source>
        <dbReference type="EMBL" id="STX45969.1"/>
    </source>
</evidence>
<dbReference type="STRING" id="45066.Lgra_0855"/>
<keyword evidence="3" id="KW-1185">Reference proteome</keyword>
<dbReference type="AlphaFoldDB" id="A0A378JEW7"/>
<gene>
    <name evidence="1" type="ORF">Lgra_0855</name>
    <name evidence="2" type="ORF">NCTC12388_02715</name>
</gene>
<reference evidence="2 4" key="2">
    <citation type="submission" date="2018-06" db="EMBL/GenBank/DDBJ databases">
        <authorList>
            <consortium name="Pathogen Informatics"/>
            <person name="Doyle S."/>
        </authorList>
    </citation>
    <scope>NUCLEOTIDE SEQUENCE [LARGE SCALE GENOMIC DNA]</scope>
    <source>
        <strain evidence="2 4">NCTC12388</strain>
    </source>
</reference>
<dbReference type="OrthoDB" id="5651768at2"/>
<dbReference type="EMBL" id="UGOB01000001">
    <property type="protein sequence ID" value="STX45969.1"/>
    <property type="molecule type" value="Genomic_DNA"/>
</dbReference>
<protein>
    <submittedName>
        <fullName evidence="2">Uncharacterized protein</fullName>
    </submittedName>
</protein>
<accession>A0A378JEW7</accession>